<dbReference type="AlphaFoldDB" id="A0A2M7Z5U8"/>
<dbReference type="SUPFAM" id="SSF56784">
    <property type="entry name" value="HAD-like"/>
    <property type="match status" value="1"/>
</dbReference>
<gene>
    <name evidence="1" type="ORF">CO145_00060</name>
</gene>
<evidence type="ECO:0000313" key="1">
    <source>
        <dbReference type="EMBL" id="PJA84970.1"/>
    </source>
</evidence>
<organism evidence="1 2">
    <name type="scientific">Candidatus Nealsonbacteria bacterium CG_4_9_14_3_um_filter_37_13</name>
    <dbReference type="NCBI Taxonomy" id="1974695"/>
    <lineage>
        <taxon>Bacteria</taxon>
        <taxon>Candidatus Nealsoniibacteriota</taxon>
    </lineage>
</organism>
<comment type="caution">
    <text evidence="1">The sequence shown here is derived from an EMBL/GenBank/DDBJ whole genome shotgun (WGS) entry which is preliminary data.</text>
</comment>
<dbReference type="InterPro" id="IPR036412">
    <property type="entry name" value="HAD-like_sf"/>
</dbReference>
<accession>A0A2M7Z5U8</accession>
<dbReference type="EMBL" id="PFVR01000002">
    <property type="protein sequence ID" value="PJA84970.1"/>
    <property type="molecule type" value="Genomic_DNA"/>
</dbReference>
<dbReference type="Proteomes" id="UP000231034">
    <property type="component" value="Unassembled WGS sequence"/>
</dbReference>
<proteinExistence type="predicted"/>
<reference evidence="2" key="1">
    <citation type="submission" date="2017-09" db="EMBL/GenBank/DDBJ databases">
        <title>Depth-based differentiation of microbial function through sediment-hosted aquifers and enrichment of novel symbionts in the deep terrestrial subsurface.</title>
        <authorList>
            <person name="Probst A.J."/>
            <person name="Ladd B."/>
            <person name="Jarett J.K."/>
            <person name="Geller-Mcgrath D.E."/>
            <person name="Sieber C.M.K."/>
            <person name="Emerson J.B."/>
            <person name="Anantharaman K."/>
            <person name="Thomas B.C."/>
            <person name="Malmstrom R."/>
            <person name="Stieglmeier M."/>
            <person name="Klingl A."/>
            <person name="Woyke T."/>
            <person name="Ryan C.M."/>
            <person name="Banfield J.F."/>
        </authorList>
    </citation>
    <scope>NUCLEOTIDE SEQUENCE [LARGE SCALE GENOMIC DNA]</scope>
</reference>
<evidence type="ECO:0000313" key="2">
    <source>
        <dbReference type="Proteomes" id="UP000231034"/>
    </source>
</evidence>
<dbReference type="Gene3D" id="3.40.50.1000">
    <property type="entry name" value="HAD superfamily/HAD-like"/>
    <property type="match status" value="1"/>
</dbReference>
<sequence>MERKQKLVIFTTSFNTEMEPMKDLLFFLGKKKEAVEIHQEYEKRKLFGPYGLEKIAKLYEGNSIEKLRDLSLYYCKRNLFKGIKDFVSELKEKGMIVGMVSFDHQFILDAAKEEIKFDFVNGTEIEFESGIATGNILRKVDRCEQARILEERRKEFGISKENVIAFGNASIVHLPLIKQSNLFVGFDLAKDNFERIIKNIKYKFGYLFP</sequence>
<name>A0A2M7Z5U8_9BACT</name>
<dbReference type="InterPro" id="IPR023214">
    <property type="entry name" value="HAD_sf"/>
</dbReference>
<protein>
    <submittedName>
        <fullName evidence="1">Uncharacterized protein</fullName>
    </submittedName>
</protein>